<reference evidence="6" key="2">
    <citation type="submission" date="2015-07" db="EMBL/GenBank/DDBJ databases">
        <authorList>
            <person name="Noorani M."/>
        </authorList>
    </citation>
    <scope>NUCLEOTIDE SEQUENCE</scope>
    <source>
        <strain evidence="6">Yugu1</strain>
    </source>
</reference>
<name>K3XPW0_SETIT</name>
<dbReference type="InterPro" id="IPR003617">
    <property type="entry name" value="TFIIS/CRSP70_N_sub"/>
</dbReference>
<evidence type="ECO:0000256" key="3">
    <source>
        <dbReference type="PROSITE-ProRule" id="PRU00649"/>
    </source>
</evidence>
<keyword evidence="8" id="KW-1185">Reference proteome</keyword>
<dbReference type="OrthoDB" id="696629at2759"/>
<feature type="region of interest" description="Disordered" evidence="4">
    <location>
        <begin position="141"/>
        <end position="180"/>
    </location>
</feature>
<dbReference type="FunCoup" id="K3XPW0">
    <property type="interactions" value="177"/>
</dbReference>
<dbReference type="STRING" id="4555.K3XPW0"/>
<evidence type="ECO:0000313" key="7">
    <source>
        <dbReference type="EnsemblPlants" id="KQL07342"/>
    </source>
</evidence>
<evidence type="ECO:0000259" key="5">
    <source>
        <dbReference type="PROSITE" id="PS51319"/>
    </source>
</evidence>
<accession>K3XPW0</accession>
<evidence type="ECO:0000313" key="8">
    <source>
        <dbReference type="Proteomes" id="UP000004995"/>
    </source>
</evidence>
<sequence>MAADHPLRRWKPFLAAFGVIDDAIEASSRLDISRDEFRRARCAIVERLCDTPDKDESDELCRGLDRAMVQSLLTLQVVPVAPSTLAKTELVPAVRALRKHECERVRALARDIVRGWRAAAEGDLVKVRAAADKLAQIVLPAERTLPPPRAAGGEQEAAGDGDEKSKMSKDRASGLRIHVL</sequence>
<dbReference type="InterPro" id="IPR017923">
    <property type="entry name" value="TFIIS_N"/>
</dbReference>
<comment type="subcellular location">
    <subcellularLocation>
        <location evidence="1 3">Nucleus</location>
    </subcellularLocation>
</comment>
<feature type="domain" description="TFIIS N-terminal" evidence="5">
    <location>
        <begin position="58"/>
        <end position="123"/>
    </location>
</feature>
<dbReference type="Gramene" id="KQL07342">
    <property type="protein sequence ID" value="KQL07342"/>
    <property type="gene ID" value="SETIT_003939mg"/>
</dbReference>
<dbReference type="PANTHER" id="PTHR47853">
    <property type="entry name" value="EXPRESSED PROTEIN"/>
    <property type="match status" value="1"/>
</dbReference>
<dbReference type="HOGENOM" id="CLU_044533_2_0_1"/>
<keyword evidence="2 3" id="KW-0539">Nucleus</keyword>
<dbReference type="PROSITE" id="PS51319">
    <property type="entry name" value="TFIIS_N"/>
    <property type="match status" value="1"/>
</dbReference>
<dbReference type="InterPro" id="IPR035441">
    <property type="entry name" value="TFIIS/LEDGF_dom_sf"/>
</dbReference>
<dbReference type="EMBL" id="AGNK02003334">
    <property type="status" value="NOT_ANNOTATED_CDS"/>
    <property type="molecule type" value="Genomic_DNA"/>
</dbReference>
<dbReference type="GO" id="GO:0005634">
    <property type="term" value="C:nucleus"/>
    <property type="evidence" value="ECO:0007669"/>
    <property type="project" value="UniProtKB-SubCell"/>
</dbReference>
<dbReference type="SUPFAM" id="SSF47676">
    <property type="entry name" value="Conserved domain common to transcription factors TFIIS, elongin A, CRSP70"/>
    <property type="match status" value="1"/>
</dbReference>
<reference evidence="7" key="3">
    <citation type="submission" date="2018-08" db="UniProtKB">
        <authorList>
            <consortium name="EnsemblPlants"/>
        </authorList>
    </citation>
    <scope>IDENTIFICATION</scope>
    <source>
        <strain evidence="7">Yugu1</strain>
    </source>
</reference>
<dbReference type="SMART" id="SM00509">
    <property type="entry name" value="TFS2N"/>
    <property type="match status" value="1"/>
</dbReference>
<dbReference type="Gene3D" id="1.20.930.10">
    <property type="entry name" value="Conserved domain common to transcription factors TFIIS, elongin A, CRSP70"/>
    <property type="match status" value="1"/>
</dbReference>
<dbReference type="Proteomes" id="UP000004995">
    <property type="component" value="Unassembled WGS sequence"/>
</dbReference>
<evidence type="ECO:0000313" key="6">
    <source>
        <dbReference type="EMBL" id="RCV27739.1"/>
    </source>
</evidence>
<evidence type="ECO:0000256" key="1">
    <source>
        <dbReference type="ARBA" id="ARBA00004123"/>
    </source>
</evidence>
<proteinExistence type="predicted"/>
<evidence type="ECO:0000256" key="2">
    <source>
        <dbReference type="ARBA" id="ARBA00023242"/>
    </source>
</evidence>
<protein>
    <recommendedName>
        <fullName evidence="5">TFIIS N-terminal domain-containing protein</fullName>
    </recommendedName>
</protein>
<feature type="compositionally biased region" description="Basic and acidic residues" evidence="4">
    <location>
        <begin position="161"/>
        <end position="173"/>
    </location>
</feature>
<organism evidence="7 8">
    <name type="scientific">Setaria italica</name>
    <name type="common">Foxtail millet</name>
    <name type="synonym">Panicum italicum</name>
    <dbReference type="NCBI Taxonomy" id="4555"/>
    <lineage>
        <taxon>Eukaryota</taxon>
        <taxon>Viridiplantae</taxon>
        <taxon>Streptophyta</taxon>
        <taxon>Embryophyta</taxon>
        <taxon>Tracheophyta</taxon>
        <taxon>Spermatophyta</taxon>
        <taxon>Magnoliopsida</taxon>
        <taxon>Liliopsida</taxon>
        <taxon>Poales</taxon>
        <taxon>Poaceae</taxon>
        <taxon>PACMAD clade</taxon>
        <taxon>Panicoideae</taxon>
        <taxon>Panicodae</taxon>
        <taxon>Paniceae</taxon>
        <taxon>Cenchrinae</taxon>
        <taxon>Setaria</taxon>
    </lineage>
</organism>
<dbReference type="PANTHER" id="PTHR47853:SF1">
    <property type="entry name" value="EXPRESSED PROTEIN"/>
    <property type="match status" value="1"/>
</dbReference>
<dbReference type="AlphaFoldDB" id="K3XPW0"/>
<dbReference type="EnsemblPlants" id="KQL07342">
    <property type="protein sequence ID" value="KQL07342"/>
    <property type="gene ID" value="SETIT_003939mg"/>
</dbReference>
<gene>
    <name evidence="6" type="ORF">SETIT_5G349100v2</name>
</gene>
<dbReference type="OMA" id="LRKHECE"/>
<reference evidence="6 8" key="1">
    <citation type="journal article" date="2012" name="Nat. Biotechnol.">
        <title>Reference genome sequence of the model plant Setaria.</title>
        <authorList>
            <person name="Bennetzen J.L."/>
            <person name="Schmutz J."/>
            <person name="Wang H."/>
            <person name="Percifield R."/>
            <person name="Hawkins J."/>
            <person name="Pontaroli A.C."/>
            <person name="Estep M."/>
            <person name="Feng L."/>
            <person name="Vaughn J.N."/>
            <person name="Grimwood J."/>
            <person name="Jenkins J."/>
            <person name="Barry K."/>
            <person name="Lindquist E."/>
            <person name="Hellsten U."/>
            <person name="Deshpande S."/>
            <person name="Wang X."/>
            <person name="Wu X."/>
            <person name="Mitros T."/>
            <person name="Triplett J."/>
            <person name="Yang X."/>
            <person name="Ye C.Y."/>
            <person name="Mauro-Herrera M."/>
            <person name="Wang L."/>
            <person name="Li P."/>
            <person name="Sharma M."/>
            <person name="Sharma R."/>
            <person name="Ronald P.C."/>
            <person name="Panaud O."/>
            <person name="Kellogg E.A."/>
            <person name="Brutnell T.P."/>
            <person name="Doust A.N."/>
            <person name="Tuskan G.A."/>
            <person name="Rokhsar D."/>
            <person name="Devos K.M."/>
        </authorList>
    </citation>
    <scope>NUCLEOTIDE SEQUENCE [LARGE SCALE GENOMIC DNA]</scope>
    <source>
        <strain evidence="8">cv. Yugu1</strain>
        <strain evidence="6">Yugu1</strain>
    </source>
</reference>
<dbReference type="eggNOG" id="ENOG502R3F7">
    <property type="taxonomic scope" value="Eukaryota"/>
</dbReference>
<evidence type="ECO:0000256" key="4">
    <source>
        <dbReference type="SAM" id="MobiDB-lite"/>
    </source>
</evidence>
<dbReference type="Pfam" id="PF08711">
    <property type="entry name" value="Med26"/>
    <property type="match status" value="1"/>
</dbReference>
<dbReference type="EMBL" id="CM003532">
    <property type="protein sequence ID" value="RCV27739.1"/>
    <property type="molecule type" value="Genomic_DNA"/>
</dbReference>